<sequence>MTSNLGLGPYRLTQLFSTTTLALLFGSTTWASLAVMPSLIDAPLSTHAKLSVFKGLILRANAILAPAFLTTIAGLSFLAHGTSLSASRRNHLVALGAMVGALGLQVPILPRNAEMVRVVDEGRGRDDDGSEADWRIGELWKFNLGRVVLTGMAFLVEVWEMVPKRDGMPLPVRV</sequence>
<dbReference type="AlphaFoldDB" id="A0A9P4LXS5"/>
<name>A0A9P4LXS5_9PEZI</name>
<evidence type="ECO:0008006" key="4">
    <source>
        <dbReference type="Google" id="ProtNLM"/>
    </source>
</evidence>
<dbReference type="EMBL" id="ML978725">
    <property type="protein sequence ID" value="KAF2086386.1"/>
    <property type="molecule type" value="Genomic_DNA"/>
</dbReference>
<evidence type="ECO:0000256" key="1">
    <source>
        <dbReference type="SAM" id="Phobius"/>
    </source>
</evidence>
<dbReference type="Proteomes" id="UP000799776">
    <property type="component" value="Unassembled WGS sequence"/>
</dbReference>
<keyword evidence="1" id="KW-0472">Membrane</keyword>
<evidence type="ECO:0000313" key="2">
    <source>
        <dbReference type="EMBL" id="KAF2086386.1"/>
    </source>
</evidence>
<comment type="caution">
    <text evidence="2">The sequence shown here is derived from an EMBL/GenBank/DDBJ whole genome shotgun (WGS) entry which is preliminary data.</text>
</comment>
<proteinExistence type="predicted"/>
<gene>
    <name evidence="2" type="ORF">K490DRAFT_66941</name>
</gene>
<keyword evidence="3" id="KW-1185">Reference proteome</keyword>
<feature type="transmembrane region" description="Helical" evidence="1">
    <location>
        <begin position="56"/>
        <end position="79"/>
    </location>
</feature>
<protein>
    <recommendedName>
        <fullName evidence="4">DUF1772-domain-containing protein</fullName>
    </recommendedName>
</protein>
<evidence type="ECO:0000313" key="3">
    <source>
        <dbReference type="Proteomes" id="UP000799776"/>
    </source>
</evidence>
<dbReference type="OrthoDB" id="3931462at2759"/>
<feature type="transmembrane region" description="Helical" evidence="1">
    <location>
        <begin position="20"/>
        <end position="44"/>
    </location>
</feature>
<reference evidence="2" key="1">
    <citation type="journal article" date="2020" name="Stud. Mycol.">
        <title>101 Dothideomycetes genomes: a test case for predicting lifestyles and emergence of pathogens.</title>
        <authorList>
            <person name="Haridas S."/>
            <person name="Albert R."/>
            <person name="Binder M."/>
            <person name="Bloem J."/>
            <person name="Labutti K."/>
            <person name="Salamov A."/>
            <person name="Andreopoulos B."/>
            <person name="Baker S."/>
            <person name="Barry K."/>
            <person name="Bills G."/>
            <person name="Bluhm B."/>
            <person name="Cannon C."/>
            <person name="Castanera R."/>
            <person name="Culley D."/>
            <person name="Daum C."/>
            <person name="Ezra D."/>
            <person name="Gonzalez J."/>
            <person name="Henrissat B."/>
            <person name="Kuo A."/>
            <person name="Liang C."/>
            <person name="Lipzen A."/>
            <person name="Lutzoni F."/>
            <person name="Magnuson J."/>
            <person name="Mondo S."/>
            <person name="Nolan M."/>
            <person name="Ohm R."/>
            <person name="Pangilinan J."/>
            <person name="Park H.-J."/>
            <person name="Ramirez L."/>
            <person name="Alfaro M."/>
            <person name="Sun H."/>
            <person name="Tritt A."/>
            <person name="Yoshinaga Y."/>
            <person name="Zwiers L.-H."/>
            <person name="Turgeon B."/>
            <person name="Goodwin S."/>
            <person name="Spatafora J."/>
            <person name="Crous P."/>
            <person name="Grigoriev I."/>
        </authorList>
    </citation>
    <scope>NUCLEOTIDE SEQUENCE</scope>
    <source>
        <strain evidence="2">CBS 121410</strain>
    </source>
</reference>
<organism evidence="2 3">
    <name type="scientific">Saccharata proteae CBS 121410</name>
    <dbReference type="NCBI Taxonomy" id="1314787"/>
    <lineage>
        <taxon>Eukaryota</taxon>
        <taxon>Fungi</taxon>
        <taxon>Dikarya</taxon>
        <taxon>Ascomycota</taxon>
        <taxon>Pezizomycotina</taxon>
        <taxon>Dothideomycetes</taxon>
        <taxon>Dothideomycetes incertae sedis</taxon>
        <taxon>Botryosphaeriales</taxon>
        <taxon>Saccharataceae</taxon>
        <taxon>Saccharata</taxon>
    </lineage>
</organism>
<keyword evidence="1" id="KW-1133">Transmembrane helix</keyword>
<feature type="transmembrane region" description="Helical" evidence="1">
    <location>
        <begin position="91"/>
        <end position="109"/>
    </location>
</feature>
<keyword evidence="1" id="KW-0812">Transmembrane</keyword>
<accession>A0A9P4LXS5</accession>